<proteinExistence type="predicted"/>
<evidence type="ECO:0000313" key="2">
    <source>
        <dbReference type="EMBL" id="UQC89602.1"/>
    </source>
</evidence>
<dbReference type="AlphaFoldDB" id="A0A9Q8WNQ4"/>
<dbReference type="RefSeq" id="XP_049151203.1">
    <property type="nucleotide sequence ID" value="XM_049294057.1"/>
</dbReference>
<keyword evidence="3" id="KW-1185">Reference proteome</keyword>
<gene>
    <name evidence="2" type="ORF">CLUP02_15133</name>
</gene>
<dbReference type="EMBL" id="CP019480">
    <property type="protein sequence ID" value="UQC89602.1"/>
    <property type="molecule type" value="Genomic_DNA"/>
</dbReference>
<organism evidence="2 3">
    <name type="scientific">Colletotrichum lupini</name>
    <dbReference type="NCBI Taxonomy" id="145971"/>
    <lineage>
        <taxon>Eukaryota</taxon>
        <taxon>Fungi</taxon>
        <taxon>Dikarya</taxon>
        <taxon>Ascomycota</taxon>
        <taxon>Pezizomycotina</taxon>
        <taxon>Sordariomycetes</taxon>
        <taxon>Hypocreomycetidae</taxon>
        <taxon>Glomerellales</taxon>
        <taxon>Glomerellaceae</taxon>
        <taxon>Colletotrichum</taxon>
        <taxon>Colletotrichum acutatum species complex</taxon>
    </lineage>
</organism>
<name>A0A9Q8WNQ4_9PEZI</name>
<feature type="region of interest" description="Disordered" evidence="1">
    <location>
        <begin position="1"/>
        <end position="27"/>
    </location>
</feature>
<dbReference type="KEGG" id="clup:CLUP02_15133"/>
<evidence type="ECO:0000313" key="3">
    <source>
        <dbReference type="Proteomes" id="UP000830671"/>
    </source>
</evidence>
<reference evidence="2" key="1">
    <citation type="journal article" date="2021" name="Mol. Plant Microbe Interact.">
        <title>Complete Genome Sequence of the Plant-Pathogenic Fungus Colletotrichum lupini.</title>
        <authorList>
            <person name="Baroncelli R."/>
            <person name="Pensec F."/>
            <person name="Da Lio D."/>
            <person name="Boufleur T."/>
            <person name="Vicente I."/>
            <person name="Sarrocco S."/>
            <person name="Picot A."/>
            <person name="Baraldi E."/>
            <person name="Sukno S."/>
            <person name="Thon M."/>
            <person name="Le Floch G."/>
        </authorList>
    </citation>
    <scope>NUCLEOTIDE SEQUENCE</scope>
    <source>
        <strain evidence="2">IMI 504893</strain>
    </source>
</reference>
<dbReference type="GeneID" id="73349067"/>
<dbReference type="Proteomes" id="UP000830671">
    <property type="component" value="Chromosome 8"/>
</dbReference>
<protein>
    <submittedName>
        <fullName evidence="2">Uncharacterized protein</fullName>
    </submittedName>
</protein>
<accession>A0A9Q8WNQ4</accession>
<evidence type="ECO:0000256" key="1">
    <source>
        <dbReference type="SAM" id="MobiDB-lite"/>
    </source>
</evidence>
<sequence length="129" mass="14690">MARRRRPLGKRLFHDDASVTTPAASGRNPRKLGAVRCILRGWTYSKMNGESGFVLRRKMGEGGWFRGRKENLLLALRSSKVQYPNTGCETYTIPYRQVFTDVTNPTPCQLDYPYFKDGSTLAQPTLRLC</sequence>
<feature type="compositionally biased region" description="Basic residues" evidence="1">
    <location>
        <begin position="1"/>
        <end position="11"/>
    </location>
</feature>